<feature type="non-terminal residue" evidence="1">
    <location>
        <position position="1"/>
    </location>
</feature>
<sequence length="57" mass="6534">RCLTGLRTSAFAIFNTKRFITNTSSMLRIGFLRNETVLRGLFRHVRETASGLVVKLY</sequence>
<accession>A0A061QYV8</accession>
<reference evidence="1" key="1">
    <citation type="submission" date="2014-05" db="EMBL/GenBank/DDBJ databases">
        <title>The transcriptome of the halophilic microalga Tetraselmis sp. GSL018 isolated from the Great Salt Lake, Utah.</title>
        <authorList>
            <person name="Jinkerson R.E."/>
            <person name="D'Adamo S."/>
            <person name="Posewitz M.C."/>
        </authorList>
    </citation>
    <scope>NUCLEOTIDE SEQUENCE</scope>
    <source>
        <strain evidence="1">GSL018</strain>
    </source>
</reference>
<proteinExistence type="predicted"/>
<evidence type="ECO:0000313" key="1">
    <source>
        <dbReference type="EMBL" id="JAC63496.1"/>
    </source>
</evidence>
<dbReference type="AlphaFoldDB" id="A0A061QYV8"/>
<name>A0A061QYV8_9CHLO</name>
<protein>
    <submittedName>
        <fullName evidence="1">Uncharacterized protein</fullName>
    </submittedName>
</protein>
<gene>
    <name evidence="1" type="ORF">TSPGSL018_20494</name>
</gene>
<dbReference type="EMBL" id="GBEZ01023385">
    <property type="protein sequence ID" value="JAC63496.1"/>
    <property type="molecule type" value="Transcribed_RNA"/>
</dbReference>
<organism evidence="1">
    <name type="scientific">Tetraselmis sp. GSL018</name>
    <dbReference type="NCBI Taxonomy" id="582737"/>
    <lineage>
        <taxon>Eukaryota</taxon>
        <taxon>Viridiplantae</taxon>
        <taxon>Chlorophyta</taxon>
        <taxon>core chlorophytes</taxon>
        <taxon>Chlorodendrophyceae</taxon>
        <taxon>Chlorodendrales</taxon>
        <taxon>Chlorodendraceae</taxon>
        <taxon>Tetraselmis</taxon>
    </lineage>
</organism>